<protein>
    <recommendedName>
        <fullName evidence="4 7">Signal peptidase I</fullName>
        <ecNumber evidence="3 7">3.4.21.89</ecNumber>
    </recommendedName>
</protein>
<comment type="catalytic activity">
    <reaction evidence="1 7">
        <text>Cleavage of hydrophobic, N-terminal signal or leader sequences from secreted and periplasmic proteins.</text>
        <dbReference type="EC" id="3.4.21.89"/>
    </reaction>
</comment>
<dbReference type="NCBIfam" id="TIGR02227">
    <property type="entry name" value="sigpep_I_bact"/>
    <property type="match status" value="1"/>
</dbReference>
<keyword evidence="5 7" id="KW-0378">Hydrolase</keyword>
<dbReference type="EC" id="3.4.21.89" evidence="3 7"/>
<dbReference type="PANTHER" id="PTHR43390:SF1">
    <property type="entry name" value="CHLOROPLAST PROCESSING PEPTIDASE"/>
    <property type="match status" value="1"/>
</dbReference>
<evidence type="ECO:0000256" key="6">
    <source>
        <dbReference type="PIRSR" id="PIRSR600223-1"/>
    </source>
</evidence>
<evidence type="ECO:0000313" key="10">
    <source>
        <dbReference type="EMBL" id="MDP2539669.1"/>
    </source>
</evidence>
<keyword evidence="7" id="KW-0645">Protease</keyword>
<dbReference type="InterPro" id="IPR036286">
    <property type="entry name" value="LexA/Signal_pep-like_sf"/>
</dbReference>
<sequence>MKFFRFIYNFCASWTGTIIIVLFIVFFVAQAFIIPSRSMVSTLYEGDMLFVKKFSYGIPIPKIPWLEVAVLPDFRGNGHLIEGSRPQRGDVVIFIPPSEPKTYYVKRDFAVGGDEVIFTQKGLYLHPHEGDEYVDSHYKDSEVAIMMGKKFVFEPYSKEHPGIHYKYNNSSYGQMVLIAQEILNSPFPEALGTNNNPNAKGIAMMPMNIDGEWVFYKKIAPDEFFMVGDNRDNSNDSRFWGSVPYKNIVGKPWFIYFSINLKNSEEVDAQNNPKEVFSIRWKRVFRTVESLEKSIKEHNQEQVIEK</sequence>
<dbReference type="GO" id="GO:0004252">
    <property type="term" value="F:serine-type endopeptidase activity"/>
    <property type="evidence" value="ECO:0007669"/>
    <property type="project" value="InterPro"/>
</dbReference>
<name>A0AA90PUA3_9HELI</name>
<organism evidence="10 11">
    <name type="scientific">Helicobacter cappadocius</name>
    <dbReference type="NCBI Taxonomy" id="3063998"/>
    <lineage>
        <taxon>Bacteria</taxon>
        <taxon>Pseudomonadati</taxon>
        <taxon>Campylobacterota</taxon>
        <taxon>Epsilonproteobacteria</taxon>
        <taxon>Campylobacterales</taxon>
        <taxon>Helicobacteraceae</taxon>
        <taxon>Helicobacter</taxon>
    </lineage>
</organism>
<evidence type="ECO:0000256" key="2">
    <source>
        <dbReference type="ARBA" id="ARBA00009370"/>
    </source>
</evidence>
<dbReference type="CDD" id="cd06530">
    <property type="entry name" value="S26_SPase_I"/>
    <property type="match status" value="1"/>
</dbReference>
<dbReference type="Proteomes" id="UP001177258">
    <property type="component" value="Unassembled WGS sequence"/>
</dbReference>
<dbReference type="InterPro" id="IPR000223">
    <property type="entry name" value="Pept_S26A_signal_pept_1"/>
</dbReference>
<evidence type="ECO:0000256" key="5">
    <source>
        <dbReference type="ARBA" id="ARBA00022801"/>
    </source>
</evidence>
<dbReference type="EMBL" id="JAUPEV010000013">
    <property type="protein sequence ID" value="MDO7253741.1"/>
    <property type="molecule type" value="Genomic_DNA"/>
</dbReference>
<dbReference type="InterPro" id="IPR019533">
    <property type="entry name" value="Peptidase_S26"/>
</dbReference>
<reference evidence="10 12" key="1">
    <citation type="submission" date="2023-07" db="EMBL/GenBank/DDBJ databases">
        <title>Unpublished Manusciprt.</title>
        <authorList>
            <person name="Aydin F."/>
            <person name="Tarhane S."/>
            <person name="Saticioglu I.B."/>
            <person name="Karakaya E."/>
            <person name="Abay S."/>
            <person name="Guran O."/>
            <person name="Bozkurt E."/>
            <person name="Uzum N."/>
            <person name="Olgun K."/>
            <person name="Jablonski D."/>
        </authorList>
    </citation>
    <scope>NUCLEOTIDE SEQUENCE</scope>
    <source>
        <strain evidence="12">faydin-H75</strain>
        <strain evidence="10">Faydin-H76</strain>
    </source>
</reference>
<dbReference type="GO" id="GO:0006465">
    <property type="term" value="P:signal peptide processing"/>
    <property type="evidence" value="ECO:0007669"/>
    <property type="project" value="InterPro"/>
</dbReference>
<evidence type="ECO:0000256" key="1">
    <source>
        <dbReference type="ARBA" id="ARBA00000677"/>
    </source>
</evidence>
<dbReference type="Gene3D" id="2.10.109.10">
    <property type="entry name" value="Umud Fragment, subunit A"/>
    <property type="match status" value="1"/>
</dbReference>
<evidence type="ECO:0000259" key="8">
    <source>
        <dbReference type="Pfam" id="PF10502"/>
    </source>
</evidence>
<dbReference type="RefSeq" id="WP_305517581.1">
    <property type="nucleotide sequence ID" value="NZ_JAUPEV010000013.1"/>
</dbReference>
<dbReference type="AlphaFoldDB" id="A0AA90PUA3"/>
<dbReference type="PRINTS" id="PR00727">
    <property type="entry name" value="LEADERPTASE"/>
</dbReference>
<dbReference type="EMBL" id="JAUYZK010000013">
    <property type="protein sequence ID" value="MDP2539669.1"/>
    <property type="molecule type" value="Genomic_DNA"/>
</dbReference>
<evidence type="ECO:0000313" key="9">
    <source>
        <dbReference type="EMBL" id="MDO7253741.1"/>
    </source>
</evidence>
<feature type="domain" description="Peptidase S26" evidence="8">
    <location>
        <begin position="12"/>
        <end position="256"/>
    </location>
</feature>
<comment type="caution">
    <text evidence="10">The sequence shown here is derived from an EMBL/GenBank/DDBJ whole genome shotgun (WGS) entry which is preliminary data.</text>
</comment>
<dbReference type="GO" id="GO:0009003">
    <property type="term" value="F:signal peptidase activity"/>
    <property type="evidence" value="ECO:0007669"/>
    <property type="project" value="UniProtKB-EC"/>
</dbReference>
<feature type="transmembrane region" description="Helical" evidence="7">
    <location>
        <begin position="6"/>
        <end position="29"/>
    </location>
</feature>
<dbReference type="GO" id="GO:0016020">
    <property type="term" value="C:membrane"/>
    <property type="evidence" value="ECO:0007669"/>
    <property type="project" value="UniProtKB-SubCell"/>
</dbReference>
<dbReference type="PROSITE" id="PS00761">
    <property type="entry name" value="SPASE_I_3"/>
    <property type="match status" value="1"/>
</dbReference>
<evidence type="ECO:0000313" key="12">
    <source>
        <dbReference type="Proteomes" id="UP001240777"/>
    </source>
</evidence>
<accession>A0AA90PUA3</accession>
<gene>
    <name evidence="10" type="primary">lepB</name>
    <name evidence="9" type="ORF">Q5I04_07440</name>
    <name evidence="10" type="ORF">Q5I06_07770</name>
</gene>
<dbReference type="Pfam" id="PF10502">
    <property type="entry name" value="Peptidase_S26"/>
    <property type="match status" value="1"/>
</dbReference>
<keyword evidence="7" id="KW-0812">Transmembrane</keyword>
<comment type="similarity">
    <text evidence="2 7">Belongs to the peptidase S26 family.</text>
</comment>
<dbReference type="Proteomes" id="UP001240777">
    <property type="component" value="Unassembled WGS sequence"/>
</dbReference>
<feature type="active site" evidence="6">
    <location>
        <position position="38"/>
    </location>
</feature>
<proteinExistence type="inferred from homology"/>
<dbReference type="InterPro" id="IPR019758">
    <property type="entry name" value="Pept_S26A_signal_pept_1_CS"/>
</dbReference>
<reference evidence="9" key="2">
    <citation type="submission" date="2023-07" db="EMBL/GenBank/DDBJ databases">
        <authorList>
            <person name="Aydin F."/>
            <person name="Tarhane S."/>
            <person name="Saticioglu I.B."/>
            <person name="Karakaya E."/>
            <person name="Abay S."/>
            <person name="Guran O."/>
            <person name="Bozkurt E."/>
            <person name="Uzum N."/>
            <person name="Olgun K."/>
            <person name="Jablonski D."/>
        </authorList>
    </citation>
    <scope>NUCLEOTIDE SEQUENCE</scope>
    <source>
        <strain evidence="9">Faydin-H75</strain>
    </source>
</reference>
<keyword evidence="12" id="KW-1185">Reference proteome</keyword>
<comment type="subcellular location">
    <subcellularLocation>
        <location evidence="7">Membrane</location>
        <topology evidence="7">Single-pass type II membrane protein</topology>
    </subcellularLocation>
</comment>
<keyword evidence="7" id="KW-0472">Membrane</keyword>
<evidence type="ECO:0000256" key="7">
    <source>
        <dbReference type="RuleBase" id="RU362042"/>
    </source>
</evidence>
<evidence type="ECO:0000256" key="3">
    <source>
        <dbReference type="ARBA" id="ARBA00013208"/>
    </source>
</evidence>
<dbReference type="PANTHER" id="PTHR43390">
    <property type="entry name" value="SIGNAL PEPTIDASE I"/>
    <property type="match status" value="1"/>
</dbReference>
<keyword evidence="7" id="KW-1133">Transmembrane helix</keyword>
<dbReference type="SUPFAM" id="SSF51306">
    <property type="entry name" value="LexA/Signal peptidase"/>
    <property type="match status" value="1"/>
</dbReference>
<evidence type="ECO:0000313" key="11">
    <source>
        <dbReference type="Proteomes" id="UP001177258"/>
    </source>
</evidence>
<evidence type="ECO:0000256" key="4">
    <source>
        <dbReference type="ARBA" id="ARBA00019232"/>
    </source>
</evidence>
<reference evidence="9 11" key="3">
    <citation type="journal article" date="2024" name="Syst. Appl. Microbiol.">
        <title>Helicobacter cappadocius sp. nov., from lizards: The first psychrotrophic Helicobacter species.</title>
        <authorList>
            <person name="Aydin F."/>
            <person name="Tarhane S."/>
            <person name="Karakaya E."/>
            <person name="Abay S."/>
            <person name="Kayman T."/>
            <person name="Guran O."/>
            <person name="Bozkurt E."/>
            <person name="Uzum N."/>
            <person name="Avci A."/>
            <person name="Olgun K."/>
            <person name="Jablonski D."/>
            <person name="Guran C."/>
            <person name="Burcin Saticioglu I."/>
        </authorList>
    </citation>
    <scope>NUCLEOTIDE SEQUENCE [LARGE SCALE GENOMIC DNA]</scope>
    <source>
        <strain evidence="9">Faydin-H75</strain>
        <strain evidence="11">faydin-H76</strain>
    </source>
</reference>
<feature type="active site" evidence="6">
    <location>
        <position position="106"/>
    </location>
</feature>